<gene>
    <name evidence="1" type="ORF">LSAA_8170</name>
</gene>
<protein>
    <submittedName>
        <fullName evidence="1">(salmon louse) hypothetical protein</fullName>
    </submittedName>
</protein>
<sequence>MRLHVVLILSILLTFSIAINAHSTDAVSQKNSLRHDPMFELNEIPGEYKSLAYLQKFPFSGKKPSKKKDYSPVPESLTKFLRKNSFDLWRDRRSLDICYFLGNDILKSHLIYNENWGDETVEGVKRYINELTYQANRLLGLENIRLTWKGPFDRHDKNLRYPEDPEHDSKSVSSSCDVAIFLVFNDYSTGLDATTNGHLYSGFTKGGACELGEGKGYAVIVDQGFLGDTWVGPQILSHYLLLLLTSDLYDGSLGYKESKYCRTRESLLYRDIIIGSQKIDICIVDKLNRSNVSERSCMQD</sequence>
<reference evidence="1" key="1">
    <citation type="submission" date="2021-02" db="EMBL/GenBank/DDBJ databases">
        <authorList>
            <person name="Bekaert M."/>
        </authorList>
    </citation>
    <scope>NUCLEOTIDE SEQUENCE</scope>
    <source>
        <strain evidence="1">IoA-00</strain>
    </source>
</reference>
<accession>A0A7R8CV55</accession>
<dbReference type="AlphaFoldDB" id="A0A7R8CV55"/>
<proteinExistence type="predicted"/>
<dbReference type="Proteomes" id="UP000675881">
    <property type="component" value="Chromosome 3"/>
</dbReference>
<evidence type="ECO:0000313" key="2">
    <source>
        <dbReference type="Proteomes" id="UP000675881"/>
    </source>
</evidence>
<dbReference type="EMBL" id="HG994582">
    <property type="protein sequence ID" value="CAF2905249.1"/>
    <property type="molecule type" value="Genomic_DNA"/>
</dbReference>
<organism evidence="1 2">
    <name type="scientific">Lepeophtheirus salmonis</name>
    <name type="common">Salmon louse</name>
    <name type="synonym">Caligus salmonis</name>
    <dbReference type="NCBI Taxonomy" id="72036"/>
    <lineage>
        <taxon>Eukaryota</taxon>
        <taxon>Metazoa</taxon>
        <taxon>Ecdysozoa</taxon>
        <taxon>Arthropoda</taxon>
        <taxon>Crustacea</taxon>
        <taxon>Multicrustacea</taxon>
        <taxon>Hexanauplia</taxon>
        <taxon>Copepoda</taxon>
        <taxon>Siphonostomatoida</taxon>
        <taxon>Caligidae</taxon>
        <taxon>Lepeophtheirus</taxon>
    </lineage>
</organism>
<evidence type="ECO:0000313" key="1">
    <source>
        <dbReference type="EMBL" id="CAF2905249.1"/>
    </source>
</evidence>
<keyword evidence="2" id="KW-1185">Reference proteome</keyword>
<name>A0A7R8CV55_LEPSM</name>